<dbReference type="AlphaFoldDB" id="A0AAD9X7W0"/>
<evidence type="ECO:0000256" key="1">
    <source>
        <dbReference type="ARBA" id="ARBA00022533"/>
    </source>
</evidence>
<dbReference type="InterPro" id="IPR050929">
    <property type="entry name" value="PFKA"/>
</dbReference>
<dbReference type="Proteomes" id="UP001280121">
    <property type="component" value="Unassembled WGS sequence"/>
</dbReference>
<dbReference type="GO" id="GO:0003824">
    <property type="term" value="F:catalytic activity"/>
    <property type="evidence" value="ECO:0007669"/>
    <property type="project" value="UniProtKB-KW"/>
</dbReference>
<gene>
    <name evidence="2" type="ORF">Ddye_014457</name>
</gene>
<name>A0AAD9X7W0_9ROSI</name>
<proteinExistence type="predicted"/>
<organism evidence="2 3">
    <name type="scientific">Dipteronia dyeriana</name>
    <dbReference type="NCBI Taxonomy" id="168575"/>
    <lineage>
        <taxon>Eukaryota</taxon>
        <taxon>Viridiplantae</taxon>
        <taxon>Streptophyta</taxon>
        <taxon>Embryophyta</taxon>
        <taxon>Tracheophyta</taxon>
        <taxon>Spermatophyta</taxon>
        <taxon>Magnoliopsida</taxon>
        <taxon>eudicotyledons</taxon>
        <taxon>Gunneridae</taxon>
        <taxon>Pentapetalae</taxon>
        <taxon>rosids</taxon>
        <taxon>malvids</taxon>
        <taxon>Sapindales</taxon>
        <taxon>Sapindaceae</taxon>
        <taxon>Hippocastanoideae</taxon>
        <taxon>Acereae</taxon>
        <taxon>Dipteronia</taxon>
    </lineage>
</organism>
<comment type="caution">
    <text evidence="2">The sequence shown here is derived from an EMBL/GenBank/DDBJ whole genome shotgun (WGS) entry which is preliminary data.</text>
</comment>
<protein>
    <submittedName>
        <fullName evidence="2">Uncharacterized protein</fullName>
    </submittedName>
</protein>
<keyword evidence="1" id="KW-0021">Allosteric enzyme</keyword>
<accession>A0AAD9X7W0</accession>
<dbReference type="PANTHER" id="PTHR45770">
    <property type="entry name" value="ATP-DEPENDENT 6-PHOSPHOFRUCTOKINASE 1"/>
    <property type="match status" value="1"/>
</dbReference>
<feature type="non-terminal residue" evidence="2">
    <location>
        <position position="184"/>
    </location>
</feature>
<reference evidence="2" key="1">
    <citation type="journal article" date="2023" name="Plant J.">
        <title>Genome sequences and population genomics provide insights into the demographic history, inbreeding, and mutation load of two 'living fossil' tree species of Dipteronia.</title>
        <authorList>
            <person name="Feng Y."/>
            <person name="Comes H.P."/>
            <person name="Chen J."/>
            <person name="Zhu S."/>
            <person name="Lu R."/>
            <person name="Zhang X."/>
            <person name="Li P."/>
            <person name="Qiu J."/>
            <person name="Olsen K.M."/>
            <person name="Qiu Y."/>
        </authorList>
    </citation>
    <scope>NUCLEOTIDE SEQUENCE</scope>
    <source>
        <strain evidence="2">KIB01</strain>
    </source>
</reference>
<dbReference type="EMBL" id="JANJYI010000004">
    <property type="protein sequence ID" value="KAK2654601.1"/>
    <property type="molecule type" value="Genomic_DNA"/>
</dbReference>
<keyword evidence="3" id="KW-1185">Reference proteome</keyword>
<evidence type="ECO:0000313" key="2">
    <source>
        <dbReference type="EMBL" id="KAK2654601.1"/>
    </source>
</evidence>
<sequence>MYSLFYPIVPSFLQDPTETWCQIVRILVFTLHFKQTFNWQTMVFDLQDFMIDVTYQTGSCNNYKRKLSLKPGCIPKKDFKSCDTDMFFRFTFGGDGTLKGELAIFEEIRSVASKSQWLEFVRPLIIHSRFIAMYATVASRNVDCCLVPESQFYLKGPGGHMAIVIAVQWNTLQKGKRWYKSEIY</sequence>
<evidence type="ECO:0000313" key="3">
    <source>
        <dbReference type="Proteomes" id="UP001280121"/>
    </source>
</evidence>